<dbReference type="InterPro" id="IPR011220">
    <property type="entry name" value="UCP028205"/>
</dbReference>
<feature type="domain" description="Uncharacterized protein TP-0789" evidence="2">
    <location>
        <begin position="98"/>
        <end position="272"/>
    </location>
</feature>
<keyword evidence="3" id="KW-0449">Lipoprotein</keyword>
<evidence type="ECO:0000313" key="3">
    <source>
        <dbReference type="EMBL" id="TVZ71932.1"/>
    </source>
</evidence>
<sequence>MKRQIVGCLIMLALSGMAHADDHPPISLDRDQLNRLTQEDQHAREIIRRADRVRAPDQPFRYTLTLVEHKGGRDVTENQQVLDVSMRFYKPSEQVEKGDAKALVRFVSPARDKGKALLSDLDKMWYYAPDLRRPIPISRQQRLMGQVSNGDVVAADFDYSYISTLVGEEACGQKICYKLSLQRRWPYVTYPAISYWVEKETGFPNRADFLSADGVLIKRSYYRDYQQVLGQMRPTTIVVEDALRKDNYTTMHYSDVRLESLPESNFQKEYLLRLNG</sequence>
<dbReference type="EMBL" id="VISQ01000001">
    <property type="protein sequence ID" value="TVZ71932.1"/>
    <property type="molecule type" value="Genomic_DNA"/>
</dbReference>
<dbReference type="Pfam" id="PF17131">
    <property type="entry name" value="LolA_like"/>
    <property type="match status" value="1"/>
</dbReference>
<gene>
    <name evidence="3" type="ORF">FHU10_4589</name>
</gene>
<name>A0A559TBE9_SERFO</name>
<dbReference type="Gene3D" id="2.50.20.10">
    <property type="entry name" value="Lipoprotein localisation LolA/LolB/LppX"/>
    <property type="match status" value="1"/>
</dbReference>
<dbReference type="InterPro" id="IPR033399">
    <property type="entry name" value="TP_0789-like"/>
</dbReference>
<dbReference type="PIRSF" id="PIRSF028205">
    <property type="entry name" value="UCP028205"/>
    <property type="match status" value="1"/>
</dbReference>
<dbReference type="CDD" id="cd16329">
    <property type="entry name" value="LolA_like"/>
    <property type="match status" value="1"/>
</dbReference>
<evidence type="ECO:0000259" key="2">
    <source>
        <dbReference type="Pfam" id="PF17131"/>
    </source>
</evidence>
<comment type="caution">
    <text evidence="3">The sequence shown here is derived from an EMBL/GenBank/DDBJ whole genome shotgun (WGS) entry which is preliminary data.</text>
</comment>
<dbReference type="AlphaFoldDB" id="A0A559TBE9"/>
<feature type="signal peptide" evidence="1">
    <location>
        <begin position="1"/>
        <end position="20"/>
    </location>
</feature>
<reference evidence="3" key="1">
    <citation type="submission" date="2019-06" db="EMBL/GenBank/DDBJ databases">
        <authorList>
            <person name="Deangelis K."/>
            <person name="Huntemann M."/>
            <person name="Clum A."/>
            <person name="Pillay M."/>
            <person name="Palaniappan K."/>
            <person name="Varghese N."/>
            <person name="Mikhailova N."/>
            <person name="Stamatis D."/>
            <person name="Reddy T."/>
            <person name="Daum C."/>
            <person name="Shapiro N."/>
            <person name="Ivanova N."/>
            <person name="Kyrpides N."/>
            <person name="Woyke T."/>
        </authorList>
    </citation>
    <scope>NUCLEOTIDE SEQUENCE [LARGE SCALE GENOMIC DNA]</scope>
    <source>
        <strain evidence="3">128R</strain>
    </source>
</reference>
<accession>A0A559TBE9</accession>
<organism evidence="3">
    <name type="scientific">Serratia fonticola</name>
    <dbReference type="NCBI Taxonomy" id="47917"/>
    <lineage>
        <taxon>Bacteria</taxon>
        <taxon>Pseudomonadati</taxon>
        <taxon>Pseudomonadota</taxon>
        <taxon>Gammaproteobacteria</taxon>
        <taxon>Enterobacterales</taxon>
        <taxon>Yersiniaceae</taxon>
        <taxon>Serratia</taxon>
    </lineage>
</organism>
<proteinExistence type="predicted"/>
<keyword evidence="1" id="KW-0732">Signal</keyword>
<evidence type="ECO:0000256" key="1">
    <source>
        <dbReference type="SAM" id="SignalP"/>
    </source>
</evidence>
<protein>
    <submittedName>
        <fullName evidence="3">Outer membrane lipoprotein-sorting protein</fullName>
    </submittedName>
</protein>
<feature type="chain" id="PRO_5021836791" evidence="1">
    <location>
        <begin position="21"/>
        <end position="276"/>
    </location>
</feature>
<reference evidence="3" key="2">
    <citation type="submission" date="2019-08" db="EMBL/GenBank/DDBJ databases">
        <title>Investigation of anaerobic lignin degradation for improved lignocellulosic biofuels.</title>
        <authorList>
            <person name="Deangelis K.PhD."/>
        </authorList>
    </citation>
    <scope>NUCLEOTIDE SEQUENCE [LARGE SCALE GENOMIC DNA]</scope>
    <source>
        <strain evidence="3">128R</strain>
    </source>
</reference>